<gene>
    <name evidence="2" type="primary">hyaD</name>
    <name evidence="2" type="ORF">Poly30_52110</name>
</gene>
<dbReference type="Pfam" id="PF00535">
    <property type="entry name" value="Glycos_transf_2"/>
    <property type="match status" value="1"/>
</dbReference>
<dbReference type="EMBL" id="CP036434">
    <property type="protein sequence ID" value="QDV09653.1"/>
    <property type="molecule type" value="Genomic_DNA"/>
</dbReference>
<dbReference type="Proteomes" id="UP000320390">
    <property type="component" value="Chromosome"/>
</dbReference>
<dbReference type="PANTHER" id="PTHR43685:SF2">
    <property type="entry name" value="GLYCOSYLTRANSFERASE 2-LIKE DOMAIN-CONTAINING PROTEIN"/>
    <property type="match status" value="1"/>
</dbReference>
<evidence type="ECO:0000313" key="3">
    <source>
        <dbReference type="Proteomes" id="UP000320390"/>
    </source>
</evidence>
<dbReference type="InterPro" id="IPR050834">
    <property type="entry name" value="Glycosyltransf_2"/>
</dbReference>
<feature type="domain" description="Glycosyltransferase 2-like" evidence="1">
    <location>
        <begin position="13"/>
        <end position="176"/>
    </location>
</feature>
<dbReference type="EC" id="2.4.1.212" evidence="2"/>
<evidence type="ECO:0000313" key="2">
    <source>
        <dbReference type="EMBL" id="QDV09653.1"/>
    </source>
</evidence>
<dbReference type="InterPro" id="IPR029044">
    <property type="entry name" value="Nucleotide-diphossugar_trans"/>
</dbReference>
<dbReference type="SUPFAM" id="SSF53448">
    <property type="entry name" value="Nucleotide-diphospho-sugar transferases"/>
    <property type="match status" value="1"/>
</dbReference>
<dbReference type="InterPro" id="IPR001173">
    <property type="entry name" value="Glyco_trans_2-like"/>
</dbReference>
<dbReference type="Gene3D" id="3.90.550.10">
    <property type="entry name" value="Spore Coat Polysaccharide Biosynthesis Protein SpsA, Chain A"/>
    <property type="match status" value="1"/>
</dbReference>
<name>A0A518EZZ2_9BACT</name>
<dbReference type="RefSeq" id="WP_419190665.1">
    <property type="nucleotide sequence ID" value="NZ_CP036434.1"/>
</dbReference>
<dbReference type="AlphaFoldDB" id="A0A518EZZ2"/>
<sequence length="308" mass="35357">MKGKPKLTTCCLINHYNYRDFVREAVASAVEQTHPFDEILVVDDGSSEEHLEEVRRVCAEYDAVRLIEKKNGGQLSCFEVGVAESTADVAFFLDADDVWDPRYVESVMKVFAEHPEVEFVACNERRFFPDGRSEVTPRQTRDLGYSFVRALKNGGAFVGQPTSCLAIKRRILDDIFPLPQARGWRTCADEALVYGSSVVGARKYFLGEPLVGYRIHGTNHWFGKKYCPKDRLLRGREVQRLVEVLRLRQGLPISMANLAHHEFRTIEGANKNDYTEYQRLVGSSQLSFRRKLRIRLAIFAWYRLGKRI</sequence>
<dbReference type="PANTHER" id="PTHR43685">
    <property type="entry name" value="GLYCOSYLTRANSFERASE"/>
    <property type="match status" value="1"/>
</dbReference>
<accession>A0A518EZZ2</accession>
<keyword evidence="2" id="KW-0808">Transferase</keyword>
<keyword evidence="2" id="KW-0328">Glycosyltransferase</keyword>
<organism evidence="2 3">
    <name type="scientific">Saltatorellus ferox</name>
    <dbReference type="NCBI Taxonomy" id="2528018"/>
    <lineage>
        <taxon>Bacteria</taxon>
        <taxon>Pseudomonadati</taxon>
        <taxon>Planctomycetota</taxon>
        <taxon>Planctomycetia</taxon>
        <taxon>Planctomycetia incertae sedis</taxon>
        <taxon>Saltatorellus</taxon>
    </lineage>
</organism>
<protein>
    <submittedName>
        <fullName evidence="2">Hyaluronan synthase</fullName>
        <ecNumber evidence="2">2.4.1.212</ecNumber>
    </submittedName>
</protein>
<evidence type="ECO:0000259" key="1">
    <source>
        <dbReference type="Pfam" id="PF00535"/>
    </source>
</evidence>
<keyword evidence="3" id="KW-1185">Reference proteome</keyword>
<proteinExistence type="predicted"/>
<reference evidence="2 3" key="1">
    <citation type="submission" date="2019-02" db="EMBL/GenBank/DDBJ databases">
        <title>Deep-cultivation of Planctomycetes and their phenomic and genomic characterization uncovers novel biology.</title>
        <authorList>
            <person name="Wiegand S."/>
            <person name="Jogler M."/>
            <person name="Boedeker C."/>
            <person name="Pinto D."/>
            <person name="Vollmers J."/>
            <person name="Rivas-Marin E."/>
            <person name="Kohn T."/>
            <person name="Peeters S.H."/>
            <person name="Heuer A."/>
            <person name="Rast P."/>
            <person name="Oberbeckmann S."/>
            <person name="Bunk B."/>
            <person name="Jeske O."/>
            <person name="Meyerdierks A."/>
            <person name="Storesund J.E."/>
            <person name="Kallscheuer N."/>
            <person name="Luecker S."/>
            <person name="Lage O.M."/>
            <person name="Pohl T."/>
            <person name="Merkel B.J."/>
            <person name="Hornburger P."/>
            <person name="Mueller R.-W."/>
            <person name="Bruemmer F."/>
            <person name="Labrenz M."/>
            <person name="Spormann A.M."/>
            <person name="Op den Camp H."/>
            <person name="Overmann J."/>
            <person name="Amann R."/>
            <person name="Jetten M.S.M."/>
            <person name="Mascher T."/>
            <person name="Medema M.H."/>
            <person name="Devos D.P."/>
            <person name="Kaster A.-K."/>
            <person name="Ovreas L."/>
            <person name="Rohde M."/>
            <person name="Galperin M.Y."/>
            <person name="Jogler C."/>
        </authorList>
    </citation>
    <scope>NUCLEOTIDE SEQUENCE [LARGE SCALE GENOMIC DNA]</scope>
    <source>
        <strain evidence="2 3">Poly30</strain>
    </source>
</reference>
<dbReference type="GO" id="GO:0050501">
    <property type="term" value="F:hyaluronan synthase activity"/>
    <property type="evidence" value="ECO:0007669"/>
    <property type="project" value="UniProtKB-EC"/>
</dbReference>